<evidence type="ECO:0000313" key="2">
    <source>
        <dbReference type="EMBL" id="OIW23272.1"/>
    </source>
</evidence>
<protein>
    <submittedName>
        <fullName evidence="2">Uncharacterized protein</fullName>
    </submittedName>
</protein>
<dbReference type="Proteomes" id="UP000182658">
    <property type="component" value="Unassembled WGS sequence"/>
</dbReference>
<feature type="compositionally biased region" description="Basic and acidic residues" evidence="1">
    <location>
        <begin position="38"/>
        <end position="48"/>
    </location>
</feature>
<feature type="compositionally biased region" description="Polar residues" evidence="1">
    <location>
        <begin position="49"/>
        <end position="67"/>
    </location>
</feature>
<feature type="region of interest" description="Disordered" evidence="1">
    <location>
        <begin position="25"/>
        <end position="88"/>
    </location>
</feature>
<sequence length="189" mass="21428">MPKHDYQWFMTPPRQSQIRIDQILPLDYDNSSPAQQQEPEKSQQRHSYDTSLPQRIPTNAVSSQTLRLPSITSTSSPPASFHQRKAERQTRCTVAWKASATRHSSHGSKPTTTVHFQQLRGSWKGLKPSNIHDSPCKTFARPQQDRESVSKALICHELGYVDRLDTRHDTLPLVDCGVAGWLGWNDVCA</sequence>
<reference evidence="2 3" key="1">
    <citation type="submission" date="2016-10" db="EMBL/GenBank/DDBJ databases">
        <title>Draft genome sequence of Coniochaeta ligniaria NRRL30616, a lignocellulolytic fungus for bioabatement of inhibitors in plant biomass hydrolysates.</title>
        <authorList>
            <consortium name="DOE Joint Genome Institute"/>
            <person name="Jimenez D.J."/>
            <person name="Hector R.E."/>
            <person name="Riley R."/>
            <person name="Sun H."/>
            <person name="Grigoriev I.V."/>
            <person name="Van Elsas J.D."/>
            <person name="Nichols N.N."/>
        </authorList>
    </citation>
    <scope>NUCLEOTIDE SEQUENCE [LARGE SCALE GENOMIC DNA]</scope>
    <source>
        <strain evidence="2 3">NRRL 30616</strain>
    </source>
</reference>
<feature type="compositionally biased region" description="Low complexity" evidence="1">
    <location>
        <begin position="69"/>
        <end position="80"/>
    </location>
</feature>
<organism evidence="2 3">
    <name type="scientific">Coniochaeta ligniaria NRRL 30616</name>
    <dbReference type="NCBI Taxonomy" id="1408157"/>
    <lineage>
        <taxon>Eukaryota</taxon>
        <taxon>Fungi</taxon>
        <taxon>Dikarya</taxon>
        <taxon>Ascomycota</taxon>
        <taxon>Pezizomycotina</taxon>
        <taxon>Sordariomycetes</taxon>
        <taxon>Sordariomycetidae</taxon>
        <taxon>Coniochaetales</taxon>
        <taxon>Coniochaetaceae</taxon>
        <taxon>Coniochaeta</taxon>
    </lineage>
</organism>
<proteinExistence type="predicted"/>
<evidence type="ECO:0000256" key="1">
    <source>
        <dbReference type="SAM" id="MobiDB-lite"/>
    </source>
</evidence>
<dbReference type="EMBL" id="KV875107">
    <property type="protein sequence ID" value="OIW23272.1"/>
    <property type="molecule type" value="Genomic_DNA"/>
</dbReference>
<gene>
    <name evidence="2" type="ORF">CONLIGDRAFT_674562</name>
</gene>
<evidence type="ECO:0000313" key="3">
    <source>
        <dbReference type="Proteomes" id="UP000182658"/>
    </source>
</evidence>
<name>A0A1J7J078_9PEZI</name>
<keyword evidence="3" id="KW-1185">Reference proteome</keyword>
<dbReference type="AlphaFoldDB" id="A0A1J7J078"/>
<dbReference type="InParanoid" id="A0A1J7J078"/>
<accession>A0A1J7J078</accession>